<dbReference type="GO" id="GO:0000724">
    <property type="term" value="P:double-strand break repair via homologous recombination"/>
    <property type="evidence" value="ECO:0007669"/>
    <property type="project" value="TreeGrafter"/>
</dbReference>
<keyword evidence="1" id="KW-0479">Metal-binding</keyword>
<gene>
    <name evidence="2" type="ORF">GUITHDRAFT_144064</name>
</gene>
<accession>L1IQW1</accession>
<proteinExistence type="inferred from homology"/>
<keyword evidence="1" id="KW-0808">Transferase</keyword>
<keyword evidence="1" id="KW-0227">DNA damage</keyword>
<dbReference type="Gene3D" id="1.10.10.10">
    <property type="entry name" value="Winged helix-like DNA-binding domain superfamily/Winged helix DNA-binding domain"/>
    <property type="match status" value="1"/>
</dbReference>
<dbReference type="GO" id="GO:0030915">
    <property type="term" value="C:Smc5-Smc6 complex"/>
    <property type="evidence" value="ECO:0007669"/>
    <property type="project" value="UniProtKB-UniRule"/>
</dbReference>
<dbReference type="InterPro" id="IPR036388">
    <property type="entry name" value="WH-like_DNA-bd_sf"/>
</dbReference>
<evidence type="ECO:0000313" key="2">
    <source>
        <dbReference type="EMBL" id="EKX38671.1"/>
    </source>
</evidence>
<evidence type="ECO:0000313" key="4">
    <source>
        <dbReference type="Proteomes" id="UP000011087"/>
    </source>
</evidence>
<dbReference type="EMBL" id="JH993046">
    <property type="protein sequence ID" value="EKX38671.1"/>
    <property type="molecule type" value="Genomic_DNA"/>
</dbReference>
<dbReference type="PaxDb" id="55529-EKX38671"/>
<keyword evidence="1" id="KW-0233">DNA recombination</keyword>
<sequence>MERGYGNVQRALLQQMMVKRFVEEHDLIDSIRSLINKFPSEHVEPPNDGMNLMEFFNDMNKEIGPDGINFAEIVRIKSENNPSVFWGLRSVKSVIEDEPKENENLDESLYTEAELALFKLIIEELVTNPMDKGCIDHNKAINLGLKIKPKKIDAKESTELIDRLVQEHWLSRFQDEDGRGGRHTATRITFGIRSLLDLKNYVTATWPEEDSRCCTWENDW</sequence>
<dbReference type="GO" id="GO:0005634">
    <property type="term" value="C:nucleus"/>
    <property type="evidence" value="ECO:0007669"/>
    <property type="project" value="UniProtKB-SubCell"/>
</dbReference>
<keyword evidence="1" id="KW-0862">Zinc</keyword>
<dbReference type="AlphaFoldDB" id="L1IQW1"/>
<keyword evidence="1" id="KW-0234">DNA repair</keyword>
<protein>
    <recommendedName>
        <fullName evidence="1">Non-structural maintenance of chromosomes element 1 homolog</fullName>
        <ecNumber evidence="1">2.3.2.27</ecNumber>
    </recommendedName>
</protein>
<keyword evidence="4" id="KW-1185">Reference proteome</keyword>
<dbReference type="GO" id="GO:0008270">
    <property type="term" value="F:zinc ion binding"/>
    <property type="evidence" value="ECO:0007669"/>
    <property type="project" value="UniProtKB-KW"/>
</dbReference>
<dbReference type="EC" id="2.3.2.27" evidence="1"/>
<reference evidence="2 4" key="1">
    <citation type="journal article" date="2012" name="Nature">
        <title>Algal genomes reveal evolutionary mosaicism and the fate of nucleomorphs.</title>
        <authorList>
            <consortium name="DOE Joint Genome Institute"/>
            <person name="Curtis B.A."/>
            <person name="Tanifuji G."/>
            <person name="Burki F."/>
            <person name="Gruber A."/>
            <person name="Irimia M."/>
            <person name="Maruyama S."/>
            <person name="Arias M.C."/>
            <person name="Ball S.G."/>
            <person name="Gile G.H."/>
            <person name="Hirakawa Y."/>
            <person name="Hopkins J.F."/>
            <person name="Kuo A."/>
            <person name="Rensing S.A."/>
            <person name="Schmutz J."/>
            <person name="Symeonidi A."/>
            <person name="Elias M."/>
            <person name="Eveleigh R.J."/>
            <person name="Herman E.K."/>
            <person name="Klute M.J."/>
            <person name="Nakayama T."/>
            <person name="Obornik M."/>
            <person name="Reyes-Prieto A."/>
            <person name="Armbrust E.V."/>
            <person name="Aves S.J."/>
            <person name="Beiko R.G."/>
            <person name="Coutinho P."/>
            <person name="Dacks J.B."/>
            <person name="Durnford D.G."/>
            <person name="Fast N.M."/>
            <person name="Green B.R."/>
            <person name="Grisdale C.J."/>
            <person name="Hempel F."/>
            <person name="Henrissat B."/>
            <person name="Hoppner M.P."/>
            <person name="Ishida K."/>
            <person name="Kim E."/>
            <person name="Koreny L."/>
            <person name="Kroth P.G."/>
            <person name="Liu Y."/>
            <person name="Malik S.B."/>
            <person name="Maier U.G."/>
            <person name="McRose D."/>
            <person name="Mock T."/>
            <person name="Neilson J.A."/>
            <person name="Onodera N.T."/>
            <person name="Poole A.M."/>
            <person name="Pritham E.J."/>
            <person name="Richards T.A."/>
            <person name="Rocap G."/>
            <person name="Roy S.W."/>
            <person name="Sarai C."/>
            <person name="Schaack S."/>
            <person name="Shirato S."/>
            <person name="Slamovits C.H."/>
            <person name="Spencer D.F."/>
            <person name="Suzuki S."/>
            <person name="Worden A.Z."/>
            <person name="Zauner S."/>
            <person name="Barry K."/>
            <person name="Bell C."/>
            <person name="Bharti A.K."/>
            <person name="Crow J.A."/>
            <person name="Grimwood J."/>
            <person name="Kramer R."/>
            <person name="Lindquist E."/>
            <person name="Lucas S."/>
            <person name="Salamov A."/>
            <person name="McFadden G.I."/>
            <person name="Lane C.E."/>
            <person name="Keeling P.J."/>
            <person name="Gray M.W."/>
            <person name="Grigoriev I.V."/>
            <person name="Archibald J.M."/>
        </authorList>
    </citation>
    <scope>NUCLEOTIDE SEQUENCE</scope>
    <source>
        <strain evidence="2 4">CCMP2712</strain>
    </source>
</reference>
<reference evidence="4" key="2">
    <citation type="submission" date="2012-11" db="EMBL/GenBank/DDBJ databases">
        <authorList>
            <person name="Kuo A."/>
            <person name="Curtis B.A."/>
            <person name="Tanifuji G."/>
            <person name="Burki F."/>
            <person name="Gruber A."/>
            <person name="Irimia M."/>
            <person name="Maruyama S."/>
            <person name="Arias M.C."/>
            <person name="Ball S.G."/>
            <person name="Gile G.H."/>
            <person name="Hirakawa Y."/>
            <person name="Hopkins J.F."/>
            <person name="Rensing S.A."/>
            <person name="Schmutz J."/>
            <person name="Symeonidi A."/>
            <person name="Elias M."/>
            <person name="Eveleigh R.J."/>
            <person name="Herman E.K."/>
            <person name="Klute M.J."/>
            <person name="Nakayama T."/>
            <person name="Obornik M."/>
            <person name="Reyes-Prieto A."/>
            <person name="Armbrust E.V."/>
            <person name="Aves S.J."/>
            <person name="Beiko R.G."/>
            <person name="Coutinho P."/>
            <person name="Dacks J.B."/>
            <person name="Durnford D.G."/>
            <person name="Fast N.M."/>
            <person name="Green B.R."/>
            <person name="Grisdale C."/>
            <person name="Hempe F."/>
            <person name="Henrissat B."/>
            <person name="Hoppner M.P."/>
            <person name="Ishida K.-I."/>
            <person name="Kim E."/>
            <person name="Koreny L."/>
            <person name="Kroth P.G."/>
            <person name="Liu Y."/>
            <person name="Malik S.-B."/>
            <person name="Maier U.G."/>
            <person name="McRose D."/>
            <person name="Mock T."/>
            <person name="Neilson J.A."/>
            <person name="Onodera N.T."/>
            <person name="Poole A.M."/>
            <person name="Pritham E.J."/>
            <person name="Richards T.A."/>
            <person name="Rocap G."/>
            <person name="Roy S.W."/>
            <person name="Sarai C."/>
            <person name="Schaack S."/>
            <person name="Shirato S."/>
            <person name="Slamovits C.H."/>
            <person name="Spencer D.F."/>
            <person name="Suzuki S."/>
            <person name="Worden A.Z."/>
            <person name="Zauner S."/>
            <person name="Barry K."/>
            <person name="Bell C."/>
            <person name="Bharti A.K."/>
            <person name="Crow J.A."/>
            <person name="Grimwood J."/>
            <person name="Kramer R."/>
            <person name="Lindquist E."/>
            <person name="Lucas S."/>
            <person name="Salamov A."/>
            <person name="McFadden G.I."/>
            <person name="Lane C.E."/>
            <person name="Keeling P.J."/>
            <person name="Gray M.W."/>
            <person name="Grigoriev I.V."/>
            <person name="Archibald J.M."/>
        </authorList>
    </citation>
    <scope>NUCLEOTIDE SEQUENCE</scope>
    <source>
        <strain evidence="4">CCMP2712</strain>
    </source>
</reference>
<comment type="catalytic activity">
    <reaction evidence="1">
        <text>S-ubiquitinyl-[E2 ubiquitin-conjugating enzyme]-L-cysteine + [acceptor protein]-L-lysine = [E2 ubiquitin-conjugating enzyme]-L-cysteine + N(6)-ubiquitinyl-[acceptor protein]-L-lysine.</text>
        <dbReference type="EC" id="2.3.2.27"/>
    </reaction>
</comment>
<comment type="subunit">
    <text evidence="1">Component of the Smc5-Smc6 complex.</text>
</comment>
<keyword evidence="1" id="KW-0833">Ubl conjugation pathway</keyword>
<dbReference type="KEGG" id="gtt:GUITHDRAFT_144064"/>
<keyword evidence="1" id="KW-0539">Nucleus</keyword>
<comment type="subcellular location">
    <subcellularLocation>
        <location evidence="1">Nucleus</location>
    </subcellularLocation>
</comment>
<dbReference type="OrthoDB" id="185455at2759"/>
<dbReference type="Gene3D" id="3.90.1150.220">
    <property type="match status" value="1"/>
</dbReference>
<name>L1IQW1_GUITC</name>
<evidence type="ECO:0000256" key="1">
    <source>
        <dbReference type="RuleBase" id="RU368018"/>
    </source>
</evidence>
<keyword evidence="1" id="KW-0863">Zinc-finger</keyword>
<dbReference type="HOGENOM" id="CLU_1258196_0_0_1"/>
<dbReference type="Pfam" id="PF07574">
    <property type="entry name" value="SMC_Nse1"/>
    <property type="match status" value="1"/>
</dbReference>
<dbReference type="EnsemblProtists" id="EKX38671">
    <property type="protein sequence ID" value="EKX38671"/>
    <property type="gene ID" value="GUITHDRAFT_144064"/>
</dbReference>
<dbReference type="InterPro" id="IPR011513">
    <property type="entry name" value="Nse1"/>
</dbReference>
<comment type="similarity">
    <text evidence="1">Belongs to the NSE1 family.</text>
</comment>
<dbReference type="PANTHER" id="PTHR20973">
    <property type="entry name" value="NON-SMC ELEMENT 1-RELATED"/>
    <property type="match status" value="1"/>
</dbReference>
<dbReference type="RefSeq" id="XP_005825651.1">
    <property type="nucleotide sequence ID" value="XM_005825594.1"/>
</dbReference>
<organism evidence="2">
    <name type="scientific">Guillardia theta (strain CCMP2712)</name>
    <name type="common">Cryptophyte</name>
    <dbReference type="NCBI Taxonomy" id="905079"/>
    <lineage>
        <taxon>Eukaryota</taxon>
        <taxon>Cryptophyceae</taxon>
        <taxon>Pyrenomonadales</taxon>
        <taxon>Geminigeraceae</taxon>
        <taxon>Guillardia</taxon>
    </lineage>
</organism>
<dbReference type="Proteomes" id="UP000011087">
    <property type="component" value="Unassembled WGS sequence"/>
</dbReference>
<evidence type="ECO:0000313" key="3">
    <source>
        <dbReference type="EnsemblProtists" id="EKX38671"/>
    </source>
</evidence>
<dbReference type="GeneID" id="17295433"/>
<dbReference type="GO" id="GO:0061630">
    <property type="term" value="F:ubiquitin protein ligase activity"/>
    <property type="evidence" value="ECO:0007669"/>
    <property type="project" value="UniProtKB-EC"/>
</dbReference>
<reference evidence="3" key="3">
    <citation type="submission" date="2015-06" db="UniProtKB">
        <authorList>
            <consortium name="EnsemblProtists"/>
        </authorList>
    </citation>
    <scope>IDENTIFICATION</scope>
</reference>
<dbReference type="PANTHER" id="PTHR20973:SF0">
    <property type="entry name" value="NON-STRUCTURAL MAINTENANCE OF CHROMOSOMES ELEMENT 1 HOMOLOG"/>
    <property type="match status" value="1"/>
</dbReference>